<dbReference type="InterPro" id="IPR032503">
    <property type="entry name" value="FAO_M"/>
</dbReference>
<feature type="domain" description="GCVT N-terminal" evidence="3">
    <location>
        <begin position="426"/>
        <end position="704"/>
    </location>
</feature>
<evidence type="ECO:0008006" key="8">
    <source>
        <dbReference type="Google" id="ProtNLM"/>
    </source>
</evidence>
<comment type="similarity">
    <text evidence="1">Belongs to the GcvT family.</text>
</comment>
<dbReference type="Gene3D" id="3.50.50.60">
    <property type="entry name" value="FAD/NAD(P)-binding domain"/>
    <property type="match status" value="1"/>
</dbReference>
<dbReference type="SUPFAM" id="SSF101790">
    <property type="entry name" value="Aminomethyltransferase beta-barrel domain"/>
    <property type="match status" value="1"/>
</dbReference>
<dbReference type="Proteomes" id="UP000242972">
    <property type="component" value="Unassembled WGS sequence"/>
</dbReference>
<dbReference type="Pfam" id="PF01571">
    <property type="entry name" value="GCV_T"/>
    <property type="match status" value="1"/>
</dbReference>
<comment type="caution">
    <text evidence="6">The sequence shown here is derived from an EMBL/GenBank/DDBJ whole genome shotgun (WGS) entry which is preliminary data.</text>
</comment>
<feature type="domain" description="Aminomethyltransferase C-terminal" evidence="4">
    <location>
        <begin position="724"/>
        <end position="799"/>
    </location>
</feature>
<reference evidence="6 7" key="1">
    <citation type="journal article" date="2014" name="BMC Genomics">
        <title>Comparison of environmental and isolate Sulfobacillus genomes reveals diverse carbon, sulfur, nitrogen, and hydrogen metabolisms.</title>
        <authorList>
            <person name="Justice N.B."/>
            <person name="Norman A."/>
            <person name="Brown C.T."/>
            <person name="Singh A."/>
            <person name="Thomas B.C."/>
            <person name="Banfield J.F."/>
        </authorList>
    </citation>
    <scope>NUCLEOTIDE SEQUENCE [LARGE SCALE GENOMIC DNA]</scope>
    <source>
        <strain evidence="6">AMDSBA4</strain>
    </source>
</reference>
<protein>
    <recommendedName>
        <fullName evidence="8">FAD-dependent oxidoreductase</fullName>
    </recommendedName>
</protein>
<organism evidence="6 7">
    <name type="scientific">Sulfobacillus benefaciens</name>
    <dbReference type="NCBI Taxonomy" id="453960"/>
    <lineage>
        <taxon>Bacteria</taxon>
        <taxon>Bacillati</taxon>
        <taxon>Bacillota</taxon>
        <taxon>Clostridia</taxon>
        <taxon>Eubacteriales</taxon>
        <taxon>Clostridiales Family XVII. Incertae Sedis</taxon>
        <taxon>Sulfobacillus</taxon>
    </lineage>
</organism>
<evidence type="ECO:0000259" key="2">
    <source>
        <dbReference type="Pfam" id="PF01266"/>
    </source>
</evidence>
<accession>A0A2T2XI46</accession>
<evidence type="ECO:0000313" key="6">
    <source>
        <dbReference type="EMBL" id="PSR34132.1"/>
    </source>
</evidence>
<feature type="domain" description="FAD dependent oxidoreductase central" evidence="5">
    <location>
        <begin position="368"/>
        <end position="423"/>
    </location>
</feature>
<dbReference type="InterPro" id="IPR036188">
    <property type="entry name" value="FAD/NAD-bd_sf"/>
</dbReference>
<dbReference type="PANTHER" id="PTHR43757">
    <property type="entry name" value="AMINOMETHYLTRANSFERASE"/>
    <property type="match status" value="1"/>
</dbReference>
<dbReference type="Gene3D" id="3.30.9.10">
    <property type="entry name" value="D-Amino Acid Oxidase, subunit A, domain 2"/>
    <property type="match status" value="1"/>
</dbReference>
<dbReference type="InterPro" id="IPR028896">
    <property type="entry name" value="GcvT/YgfZ/DmdA"/>
</dbReference>
<dbReference type="InterPro" id="IPR006076">
    <property type="entry name" value="FAD-dep_OxRdtase"/>
</dbReference>
<dbReference type="PANTHER" id="PTHR43757:SF2">
    <property type="entry name" value="AMINOMETHYLTRANSFERASE, MITOCHONDRIAL"/>
    <property type="match status" value="1"/>
</dbReference>
<dbReference type="SUPFAM" id="SSF103025">
    <property type="entry name" value="Folate-binding domain"/>
    <property type="match status" value="1"/>
</dbReference>
<dbReference type="Pfam" id="PF16350">
    <property type="entry name" value="FAO_M"/>
    <property type="match status" value="1"/>
</dbReference>
<dbReference type="PROSITE" id="PS51257">
    <property type="entry name" value="PROKAR_LIPOPROTEIN"/>
    <property type="match status" value="1"/>
</dbReference>
<name>A0A2T2XI46_9FIRM</name>
<evidence type="ECO:0000259" key="3">
    <source>
        <dbReference type="Pfam" id="PF01571"/>
    </source>
</evidence>
<dbReference type="SUPFAM" id="SSF54373">
    <property type="entry name" value="FAD-linked reductases, C-terminal domain"/>
    <property type="match status" value="1"/>
</dbReference>
<gene>
    <name evidence="6" type="ORF">C7B46_06970</name>
</gene>
<sequence>MKSEARVVVIGGGVAGTSIAYHLTLLGCHDVVLLDRNELTSGSTFHSAGLVGQLRSSVSLTKMLMYSAELYRRLKEDTGVDPGWREVGSLRLASTPERFEELQRQAGWAKTFGLPLELISAGEARDLFPLMDPKNVLGAAYLPTDGYLDPSNLAQALAKGARQRGAEINTFTRVLAIESEHGRVSRVVTDKGVIKAEIVVNAGGMYSGQIGRLAGIHVPVIPMQHQYIITTALDDVDPNVMDRLPTMRDPDNLVYFRSWGRGLVMGGYERTPAPWGLDGIPETFNGQLLSPDWDRFTPIMEGAILRVPAMEGAGIQTFINGPEAFTPDGEFILGESELHGFFVAAGFCAHGIAGAGGVGRMMAEWILEGEPSLDLWKMDIRRFGPQYRSQSLALQRTREIYSTYYDIRYPHEENHSARPLRESPVYPQLVALDAEFGEKANWERVNWFRSNQVDDESERPLGWAGQVWSSAIGVEHRATREGVALFDETSFSKFEVSGPGALQLLQHLCDNDLDKPVGSLIYTQMLNARGGIECDLTVARLGMDRFRLITGTAFGHHDMGWVKKHLPLDGTVHLQDVTSQYACIALWGPKAREVAQELIIEDISNQAFPYMTAQWVSVGDVLCLASRVTFVGELGWEFYCPMEYGLRLWNLLYQAGQPYGLVPGGYRAIDSLRLEKGYRVWGADVTPETTPYEAGLGFCVKLEKEDFIGKEALTKQKALGVSQRLRCIVIGEGQYVAEGGEPVQWGDQIVGRVTSGGYGYTLKKSIAYAYLPTSIPMGSTVEVEINGKWVSGVMSKDPVVAKAPGLNG</sequence>
<dbReference type="InterPro" id="IPR013977">
    <property type="entry name" value="GcvT_C"/>
</dbReference>
<feature type="domain" description="FAD dependent oxidoreductase" evidence="2">
    <location>
        <begin position="6"/>
        <end position="365"/>
    </location>
</feature>
<dbReference type="InterPro" id="IPR027266">
    <property type="entry name" value="TrmE/GcvT-like"/>
</dbReference>
<dbReference type="Pfam" id="PF01266">
    <property type="entry name" value="DAO"/>
    <property type="match status" value="1"/>
</dbReference>
<dbReference type="AlphaFoldDB" id="A0A2T2XI46"/>
<evidence type="ECO:0000259" key="5">
    <source>
        <dbReference type="Pfam" id="PF16350"/>
    </source>
</evidence>
<dbReference type="Pfam" id="PF08669">
    <property type="entry name" value="GCV_T_C"/>
    <property type="match status" value="1"/>
</dbReference>
<evidence type="ECO:0000313" key="7">
    <source>
        <dbReference type="Proteomes" id="UP000242972"/>
    </source>
</evidence>
<dbReference type="SUPFAM" id="SSF51905">
    <property type="entry name" value="FAD/NAD(P)-binding domain"/>
    <property type="match status" value="1"/>
</dbReference>
<evidence type="ECO:0000256" key="1">
    <source>
        <dbReference type="ARBA" id="ARBA00008609"/>
    </source>
</evidence>
<dbReference type="InterPro" id="IPR029043">
    <property type="entry name" value="GcvT/YgfZ_C"/>
</dbReference>
<dbReference type="Gene3D" id="3.30.1360.120">
    <property type="entry name" value="Probable tRNA modification gtpase trme, domain 1"/>
    <property type="match status" value="1"/>
</dbReference>
<evidence type="ECO:0000259" key="4">
    <source>
        <dbReference type="Pfam" id="PF08669"/>
    </source>
</evidence>
<dbReference type="Gene3D" id="3.30.70.1400">
    <property type="entry name" value="Aminomethyltransferase beta-barrel domains"/>
    <property type="match status" value="1"/>
</dbReference>
<dbReference type="InterPro" id="IPR006222">
    <property type="entry name" value="GCVT_N"/>
</dbReference>
<dbReference type="EMBL" id="PXYW01000012">
    <property type="protein sequence ID" value="PSR34132.1"/>
    <property type="molecule type" value="Genomic_DNA"/>
</dbReference>
<proteinExistence type="inferred from homology"/>
<dbReference type="Gene3D" id="2.40.30.110">
    <property type="entry name" value="Aminomethyltransferase beta-barrel domains"/>
    <property type="match status" value="1"/>
</dbReference>